<comment type="caution">
    <text evidence="2">The sequence shown here is derived from an EMBL/GenBank/DDBJ whole genome shotgun (WGS) entry which is preliminary data.</text>
</comment>
<evidence type="ECO:0000313" key="3">
    <source>
        <dbReference type="Proteomes" id="UP001233999"/>
    </source>
</evidence>
<protein>
    <submittedName>
        <fullName evidence="2">Uncharacterized protein</fullName>
    </submittedName>
</protein>
<reference evidence="2" key="1">
    <citation type="journal article" date="2023" name="IScience">
        <title>Live-bearing cockroach genome reveals convergent evolutionary mechanisms linked to viviparity in insects and beyond.</title>
        <authorList>
            <person name="Fouks B."/>
            <person name="Harrison M.C."/>
            <person name="Mikhailova A.A."/>
            <person name="Marchal E."/>
            <person name="English S."/>
            <person name="Carruthers M."/>
            <person name="Jennings E.C."/>
            <person name="Chiamaka E.L."/>
            <person name="Frigard R.A."/>
            <person name="Pippel M."/>
            <person name="Attardo G.M."/>
            <person name="Benoit J.B."/>
            <person name="Bornberg-Bauer E."/>
            <person name="Tobe S.S."/>
        </authorList>
    </citation>
    <scope>NUCLEOTIDE SEQUENCE</scope>
    <source>
        <strain evidence="2">Stay&amp;Tobe</strain>
    </source>
</reference>
<proteinExistence type="predicted"/>
<dbReference type="EMBL" id="JASPKZ010006852">
    <property type="protein sequence ID" value="KAJ9586682.1"/>
    <property type="molecule type" value="Genomic_DNA"/>
</dbReference>
<keyword evidence="1" id="KW-0812">Transmembrane</keyword>
<name>A0AAD7ZV32_DIPPU</name>
<keyword evidence="3" id="KW-1185">Reference proteome</keyword>
<accession>A0AAD7ZV32</accession>
<dbReference type="Proteomes" id="UP001233999">
    <property type="component" value="Unassembled WGS sequence"/>
</dbReference>
<dbReference type="AlphaFoldDB" id="A0AAD7ZV32"/>
<evidence type="ECO:0000313" key="2">
    <source>
        <dbReference type="EMBL" id="KAJ9586682.1"/>
    </source>
</evidence>
<organism evidence="2 3">
    <name type="scientific">Diploptera punctata</name>
    <name type="common">Pacific beetle cockroach</name>
    <dbReference type="NCBI Taxonomy" id="6984"/>
    <lineage>
        <taxon>Eukaryota</taxon>
        <taxon>Metazoa</taxon>
        <taxon>Ecdysozoa</taxon>
        <taxon>Arthropoda</taxon>
        <taxon>Hexapoda</taxon>
        <taxon>Insecta</taxon>
        <taxon>Pterygota</taxon>
        <taxon>Neoptera</taxon>
        <taxon>Polyneoptera</taxon>
        <taxon>Dictyoptera</taxon>
        <taxon>Blattodea</taxon>
        <taxon>Blaberoidea</taxon>
        <taxon>Blaberidae</taxon>
        <taxon>Diplopterinae</taxon>
        <taxon>Diploptera</taxon>
    </lineage>
</organism>
<keyword evidence="1" id="KW-1133">Transmembrane helix</keyword>
<feature type="transmembrane region" description="Helical" evidence="1">
    <location>
        <begin position="156"/>
        <end position="184"/>
    </location>
</feature>
<evidence type="ECO:0000256" key="1">
    <source>
        <dbReference type="SAM" id="Phobius"/>
    </source>
</evidence>
<sequence length="194" mass="21767">FHFVSVTSLFDKYIDVKSHFILIFSLVFLSIKHLCIFGLRFQSAYKGILSAFYNYYKRRLLSPCVFIALSSLLLKWSLARAVGLAEIATLSNDHLVPYLILSLKMTKEMIKKSHITNVAATPAGGTAIGPAAVLPFPLKNPGFYMIIFTFHQPLKLMGALFSCPICSNIPSMFMAMFHFSLHAINTLGLNRRRA</sequence>
<feature type="non-terminal residue" evidence="2">
    <location>
        <position position="1"/>
    </location>
</feature>
<feature type="transmembrane region" description="Helical" evidence="1">
    <location>
        <begin position="115"/>
        <end position="136"/>
    </location>
</feature>
<gene>
    <name evidence="2" type="ORF">L9F63_019720</name>
</gene>
<feature type="transmembrane region" description="Helical" evidence="1">
    <location>
        <begin position="20"/>
        <end position="39"/>
    </location>
</feature>
<keyword evidence="1" id="KW-0472">Membrane</keyword>
<feature type="non-terminal residue" evidence="2">
    <location>
        <position position="194"/>
    </location>
</feature>
<reference evidence="2" key="2">
    <citation type="submission" date="2023-05" db="EMBL/GenBank/DDBJ databases">
        <authorList>
            <person name="Fouks B."/>
        </authorList>
    </citation>
    <scope>NUCLEOTIDE SEQUENCE</scope>
    <source>
        <strain evidence="2">Stay&amp;Tobe</strain>
        <tissue evidence="2">Testes</tissue>
    </source>
</reference>